<sequence>MELWERSKSLFWSEWFWLPKNVTWSDLENKVDGAYYPEVSDMYFPFPLALLIYVIRQIVERFFFMPLGLYLGLKNEKPRQAPPNPVLELAYKKHKNPNAKVIEGLVKQVDKDVRQLERWFRIRRNQDRASTMKKFTESGWRFMFYFSAFVYGIVILWDKPWLWTSRLCWEGFPSEHSLSRAVYWYYLIEISFYWSLMFSQFMDVKRKDFTEMFVHHAATISLLFFSWCGNVVRIGSVILVIHDCCDFWLEAAKMAKYVQFHKICESLFAIFSVLWFFTRLIFFPYKAILSSMFESIDTVGFYPALVFFNGWLLTLLILHGFWFSLIVKVTYKAFTSTGEIEGDVRSSTEEEVTPEAGDEDQLATTNHVDHLRHKSG</sequence>
<evidence type="ECO:0000256" key="2">
    <source>
        <dbReference type="ARBA" id="ARBA00004760"/>
    </source>
</evidence>
<evidence type="ECO:0000256" key="3">
    <source>
        <dbReference type="ARBA" id="ARBA00004991"/>
    </source>
</evidence>
<feature type="transmembrane region" description="Helical" evidence="12">
    <location>
        <begin position="42"/>
        <end position="59"/>
    </location>
</feature>
<feature type="transmembrane region" description="Helical" evidence="12">
    <location>
        <begin position="302"/>
        <end position="327"/>
    </location>
</feature>
<comment type="caution">
    <text evidence="14">The sequence shown here is derived from an EMBL/GenBank/DDBJ whole genome shotgun (WGS) entry which is preliminary data.</text>
</comment>
<feature type="transmembrane region" description="Helical" evidence="12">
    <location>
        <begin position="142"/>
        <end position="163"/>
    </location>
</feature>
<comment type="pathway">
    <text evidence="2">Lipid metabolism; sphingolipid metabolism.</text>
</comment>
<keyword evidence="9 11" id="KW-0472">Membrane</keyword>
<evidence type="ECO:0000256" key="6">
    <source>
        <dbReference type="ARBA" id="ARBA00022824"/>
    </source>
</evidence>
<dbReference type="EMBL" id="JBJQND010000019">
    <property type="protein sequence ID" value="KAL3831745.1"/>
    <property type="molecule type" value="Genomic_DNA"/>
</dbReference>
<reference evidence="14 15" key="1">
    <citation type="submission" date="2024-11" db="EMBL/GenBank/DDBJ databases">
        <title>Chromosome-level genome assembly of the freshwater bivalve Anodonta woodiana.</title>
        <authorList>
            <person name="Chen X."/>
        </authorList>
    </citation>
    <scope>NUCLEOTIDE SEQUENCE [LARGE SCALE GENOMIC DNA]</scope>
    <source>
        <strain evidence="14">MN2024</strain>
        <tissue evidence="14">Gills</tissue>
    </source>
</reference>
<evidence type="ECO:0000256" key="9">
    <source>
        <dbReference type="ARBA" id="ARBA00023136"/>
    </source>
</evidence>
<dbReference type="InterPro" id="IPR016439">
    <property type="entry name" value="Lag1/Lac1-like"/>
</dbReference>
<feature type="domain" description="TLC" evidence="13">
    <location>
        <begin position="133"/>
        <end position="335"/>
    </location>
</feature>
<dbReference type="AlphaFoldDB" id="A0ABD3T577"/>
<dbReference type="InterPro" id="IPR001356">
    <property type="entry name" value="HD"/>
</dbReference>
<dbReference type="SUPFAM" id="SSF46689">
    <property type="entry name" value="Homeodomain-like"/>
    <property type="match status" value="1"/>
</dbReference>
<evidence type="ECO:0000256" key="11">
    <source>
        <dbReference type="PROSITE-ProRule" id="PRU00205"/>
    </source>
</evidence>
<comment type="subcellular location">
    <subcellularLocation>
        <location evidence="1">Endoplasmic reticulum membrane</location>
        <topology evidence="1">Multi-pass membrane protein</topology>
    </subcellularLocation>
</comment>
<dbReference type="CDD" id="cd00086">
    <property type="entry name" value="homeodomain"/>
    <property type="match status" value="1"/>
</dbReference>
<evidence type="ECO:0000256" key="7">
    <source>
        <dbReference type="ARBA" id="ARBA00022989"/>
    </source>
</evidence>
<evidence type="ECO:0000259" key="13">
    <source>
        <dbReference type="PROSITE" id="PS50922"/>
    </source>
</evidence>
<evidence type="ECO:0000313" key="14">
    <source>
        <dbReference type="EMBL" id="KAL3831745.1"/>
    </source>
</evidence>
<dbReference type="GO" id="GO:0050291">
    <property type="term" value="F:sphingosine N-acyltransferase activity"/>
    <property type="evidence" value="ECO:0007669"/>
    <property type="project" value="UniProtKB-ARBA"/>
</dbReference>
<keyword evidence="6" id="KW-0256">Endoplasmic reticulum</keyword>
<dbReference type="PANTHER" id="PTHR12560:SF0">
    <property type="entry name" value="LD18904P"/>
    <property type="match status" value="1"/>
</dbReference>
<name>A0ABD3T577_SINWO</name>
<evidence type="ECO:0000256" key="10">
    <source>
        <dbReference type="ARBA" id="ARBA00049036"/>
    </source>
</evidence>
<gene>
    <name evidence="14" type="ORF">ACJMK2_023459</name>
</gene>
<dbReference type="InterPro" id="IPR009057">
    <property type="entry name" value="Homeodomain-like_sf"/>
</dbReference>
<dbReference type="FunFam" id="1.10.10.60:FF:000020">
    <property type="entry name" value="Ceramide synthase 5"/>
    <property type="match status" value="1"/>
</dbReference>
<keyword evidence="5 11" id="KW-0812">Transmembrane</keyword>
<evidence type="ECO:0000256" key="1">
    <source>
        <dbReference type="ARBA" id="ARBA00004477"/>
    </source>
</evidence>
<evidence type="ECO:0000256" key="8">
    <source>
        <dbReference type="ARBA" id="ARBA00023098"/>
    </source>
</evidence>
<dbReference type="InterPro" id="IPR006634">
    <property type="entry name" value="TLC-dom"/>
</dbReference>
<dbReference type="PROSITE" id="PS50922">
    <property type="entry name" value="TLC"/>
    <property type="match status" value="1"/>
</dbReference>
<evidence type="ECO:0000256" key="4">
    <source>
        <dbReference type="ARBA" id="ARBA00022679"/>
    </source>
</evidence>
<dbReference type="PANTHER" id="PTHR12560">
    <property type="entry name" value="LONGEVITY ASSURANCE FACTOR 1 LAG1"/>
    <property type="match status" value="1"/>
</dbReference>
<accession>A0ABD3T577</accession>
<dbReference type="PIRSF" id="PIRSF005225">
    <property type="entry name" value="LAG1_LAC1"/>
    <property type="match status" value="1"/>
</dbReference>
<evidence type="ECO:0000256" key="5">
    <source>
        <dbReference type="ARBA" id="ARBA00022692"/>
    </source>
</evidence>
<keyword evidence="4" id="KW-0808">Transferase</keyword>
<dbReference type="GO" id="GO:0005789">
    <property type="term" value="C:endoplasmic reticulum membrane"/>
    <property type="evidence" value="ECO:0007669"/>
    <property type="project" value="UniProtKB-SubCell"/>
</dbReference>
<protein>
    <recommendedName>
        <fullName evidence="13">TLC domain-containing protein</fullName>
    </recommendedName>
</protein>
<dbReference type="SMART" id="SM00724">
    <property type="entry name" value="TLC"/>
    <property type="match status" value="1"/>
</dbReference>
<comment type="catalytic activity">
    <reaction evidence="10">
        <text>sphinganine + octadecanoyl-CoA = N-(octadecanoyl)-sphinganine + CoA + H(+)</text>
        <dbReference type="Rhea" id="RHEA:36547"/>
        <dbReference type="ChEBI" id="CHEBI:15378"/>
        <dbReference type="ChEBI" id="CHEBI:57287"/>
        <dbReference type="ChEBI" id="CHEBI:57394"/>
        <dbReference type="ChEBI" id="CHEBI:57817"/>
        <dbReference type="ChEBI" id="CHEBI:67033"/>
    </reaction>
    <physiologicalReaction direction="left-to-right" evidence="10">
        <dbReference type="Rhea" id="RHEA:36548"/>
    </physiologicalReaction>
</comment>
<feature type="transmembrane region" description="Helical" evidence="12">
    <location>
        <begin position="263"/>
        <end position="282"/>
    </location>
</feature>
<feature type="transmembrane region" description="Helical" evidence="12">
    <location>
        <begin position="183"/>
        <end position="202"/>
    </location>
</feature>
<keyword evidence="7 12" id="KW-1133">Transmembrane helix</keyword>
<keyword evidence="8" id="KW-0443">Lipid metabolism</keyword>
<dbReference type="GO" id="GO:0046513">
    <property type="term" value="P:ceramide biosynthetic process"/>
    <property type="evidence" value="ECO:0007669"/>
    <property type="project" value="UniProtKB-ARBA"/>
</dbReference>
<keyword evidence="15" id="KW-1185">Reference proteome</keyword>
<comment type="pathway">
    <text evidence="3">Sphingolipid metabolism.</text>
</comment>
<dbReference type="Pfam" id="PF03798">
    <property type="entry name" value="TRAM_LAG1_CLN8"/>
    <property type="match status" value="1"/>
</dbReference>
<evidence type="ECO:0000313" key="15">
    <source>
        <dbReference type="Proteomes" id="UP001634394"/>
    </source>
</evidence>
<proteinExistence type="predicted"/>
<dbReference type="Gene3D" id="1.10.10.60">
    <property type="entry name" value="Homeodomain-like"/>
    <property type="match status" value="1"/>
</dbReference>
<dbReference type="Proteomes" id="UP001634394">
    <property type="component" value="Unassembled WGS sequence"/>
</dbReference>
<organism evidence="14 15">
    <name type="scientific">Sinanodonta woodiana</name>
    <name type="common">Chinese pond mussel</name>
    <name type="synonym">Anodonta woodiana</name>
    <dbReference type="NCBI Taxonomy" id="1069815"/>
    <lineage>
        <taxon>Eukaryota</taxon>
        <taxon>Metazoa</taxon>
        <taxon>Spiralia</taxon>
        <taxon>Lophotrochozoa</taxon>
        <taxon>Mollusca</taxon>
        <taxon>Bivalvia</taxon>
        <taxon>Autobranchia</taxon>
        <taxon>Heteroconchia</taxon>
        <taxon>Palaeoheterodonta</taxon>
        <taxon>Unionida</taxon>
        <taxon>Unionoidea</taxon>
        <taxon>Unionidae</taxon>
        <taxon>Unioninae</taxon>
        <taxon>Sinanodonta</taxon>
    </lineage>
</organism>
<evidence type="ECO:0000256" key="12">
    <source>
        <dbReference type="SAM" id="Phobius"/>
    </source>
</evidence>